<dbReference type="Proteomes" id="UP000626109">
    <property type="component" value="Unassembled WGS sequence"/>
</dbReference>
<feature type="non-terminal residue" evidence="1">
    <location>
        <position position="1"/>
    </location>
</feature>
<sequence>MDWLVVTPIAVLELHLSHNFIPREGAVDILKAIAYNTAYPIETGRGRVLPLWLRLEQNMVVQPDELVKGADAQMKKIREASGQFVSSGPMLCECKDTGCRSDFCSLARPGGHCPLAQLTYLSHQRDARVRIPAEAQAWQVTREPKEEAARWRMQPAVSRDTTPAATPTNASSLAVDVAQADAGAAAAAIALRRFGMNLPVEAKAAPPAVQEVPSALPETTTPLAYSFG</sequence>
<feature type="non-terminal residue" evidence="1">
    <location>
        <position position="228"/>
    </location>
</feature>
<dbReference type="EMBL" id="CAJNNW010003926">
    <property type="protein sequence ID" value="CAE8645891.1"/>
    <property type="molecule type" value="Genomic_DNA"/>
</dbReference>
<reference evidence="1" key="1">
    <citation type="submission" date="2021-02" db="EMBL/GenBank/DDBJ databases">
        <authorList>
            <person name="Dougan E. K."/>
            <person name="Rhodes N."/>
            <person name="Thang M."/>
            <person name="Chan C."/>
        </authorList>
    </citation>
    <scope>NUCLEOTIDE SEQUENCE</scope>
</reference>
<protein>
    <submittedName>
        <fullName evidence="1">Uncharacterized protein</fullName>
    </submittedName>
</protein>
<evidence type="ECO:0000313" key="1">
    <source>
        <dbReference type="EMBL" id="CAE8645891.1"/>
    </source>
</evidence>
<evidence type="ECO:0000313" key="2">
    <source>
        <dbReference type="Proteomes" id="UP000626109"/>
    </source>
</evidence>
<gene>
    <name evidence="1" type="ORF">PGLA2088_LOCUS4311</name>
</gene>
<proteinExistence type="predicted"/>
<dbReference type="AlphaFoldDB" id="A0A813I6R9"/>
<comment type="caution">
    <text evidence="1">The sequence shown here is derived from an EMBL/GenBank/DDBJ whole genome shotgun (WGS) entry which is preliminary data.</text>
</comment>
<accession>A0A813I6R9</accession>
<organism evidence="1 2">
    <name type="scientific">Polarella glacialis</name>
    <name type="common">Dinoflagellate</name>
    <dbReference type="NCBI Taxonomy" id="89957"/>
    <lineage>
        <taxon>Eukaryota</taxon>
        <taxon>Sar</taxon>
        <taxon>Alveolata</taxon>
        <taxon>Dinophyceae</taxon>
        <taxon>Suessiales</taxon>
        <taxon>Suessiaceae</taxon>
        <taxon>Polarella</taxon>
    </lineage>
</organism>
<name>A0A813I6R9_POLGL</name>